<dbReference type="SMART" id="SM00230">
    <property type="entry name" value="CysPc"/>
    <property type="match status" value="1"/>
</dbReference>
<evidence type="ECO:0000256" key="1">
    <source>
        <dbReference type="ARBA" id="ARBA00007623"/>
    </source>
</evidence>
<dbReference type="PANTHER" id="PTHR10183:SF30">
    <property type="entry name" value="CALPAIN-10"/>
    <property type="match status" value="1"/>
</dbReference>
<evidence type="ECO:0000256" key="7">
    <source>
        <dbReference type="SAM" id="MobiDB-lite"/>
    </source>
</evidence>
<dbReference type="InterPro" id="IPR022684">
    <property type="entry name" value="Calpain_cysteine_protease"/>
</dbReference>
<feature type="active site" evidence="5 6">
    <location>
        <position position="242"/>
    </location>
</feature>
<dbReference type="SMART" id="SM00720">
    <property type="entry name" value="calpain_III"/>
    <property type="match status" value="2"/>
</dbReference>
<comment type="similarity">
    <text evidence="1">Belongs to the peptidase C2 family.</text>
</comment>
<protein>
    <submittedName>
        <fullName evidence="9">Calpain-10</fullName>
    </submittedName>
</protein>
<keyword evidence="4 6" id="KW-0788">Thiol protease</keyword>
<dbReference type="SUPFAM" id="SSF49758">
    <property type="entry name" value="Calpain large subunit, middle domain (domain III)"/>
    <property type="match status" value="2"/>
</dbReference>
<feature type="region of interest" description="Disordered" evidence="7">
    <location>
        <begin position="1"/>
        <end position="21"/>
    </location>
</feature>
<dbReference type="GO" id="GO:0006508">
    <property type="term" value="P:proteolysis"/>
    <property type="evidence" value="ECO:0007669"/>
    <property type="project" value="UniProtKB-KW"/>
</dbReference>
<dbReference type="PANTHER" id="PTHR10183">
    <property type="entry name" value="CALPAIN"/>
    <property type="match status" value="1"/>
</dbReference>
<dbReference type="InterPro" id="IPR036213">
    <property type="entry name" value="Calpain_III_sf"/>
</dbReference>
<dbReference type="FunFam" id="2.60.120.380:FF:000010">
    <property type="entry name" value="Calpain 10"/>
    <property type="match status" value="1"/>
</dbReference>
<evidence type="ECO:0000256" key="5">
    <source>
        <dbReference type="PIRSR" id="PIRSR622684-1"/>
    </source>
</evidence>
<dbReference type="AlphaFoldDB" id="A0A662YUP4"/>
<organism evidence="9 10">
    <name type="scientific">Acipenser ruthenus</name>
    <name type="common">Sterlet sturgeon</name>
    <dbReference type="NCBI Taxonomy" id="7906"/>
    <lineage>
        <taxon>Eukaryota</taxon>
        <taxon>Metazoa</taxon>
        <taxon>Chordata</taxon>
        <taxon>Craniata</taxon>
        <taxon>Vertebrata</taxon>
        <taxon>Euteleostomi</taxon>
        <taxon>Actinopterygii</taxon>
        <taxon>Chondrostei</taxon>
        <taxon>Acipenseriformes</taxon>
        <taxon>Acipenseridae</taxon>
        <taxon>Acipenser</taxon>
    </lineage>
</organism>
<sequence>MELRGQRRAHEEGNLFQDPDFPAENSSLFSCYSTPISKFQSQISWLRPQEQCQSPRLFSPIPQESHVKQGILGDCWFLCACTMLEKNRHLLDKVVPSGQAEWGDQGYSGRFWFRFWQFGHWVEVEVDDRLPCIADRLCFSHCRSSSVFWVSLLEKAYAKLRGSYERLWAGQVAEALVDLTGGLAERWSLKDCRKEEEERVEGNSLVPEKLTLDSLVDVKDGCVMSCSVHSSPGGASELGEYHAYNVMEWVDVKLLGDHRVRLLRIRNPWGRRCRGGPWGASGQGWGRLELDSAARLLSHTEEGEFWVEEEEFFKEFDEITVGYPIDDNGHLRSLHTGKVLTHSQQVHGSWVKGHSAGGCRNNSSFVSNPKFWLHVCEAGEVLVSVLQRCVSGSSENCKVEGRQPGGSTEQHQHCQAIGLHIWKVEKRRLNLQKTLSKTPCVFTRCHAYDREVTLRCQLSPGYYLVIPSTFLQDVEATFLLRVFSAGTVSLSAVKLPPSPVTPMGSLSDGEWETSSLEGKWLRGESTGGSRNFPTHLLNPRLPLTVASEPGQPNARITLRQHCPPGECQAIGFHIYQVPGGTEDQDQESFQDREPRASCVPHRYTQEVSMWCSLSPGSYIIVPSTYQPDCEGCFTVTISTKIDRKPVRSRESLGRLLQEGWRSVLFQYVQLISKNM</sequence>
<evidence type="ECO:0000313" key="10">
    <source>
        <dbReference type="Proteomes" id="UP000289886"/>
    </source>
</evidence>
<dbReference type="PROSITE" id="PS50203">
    <property type="entry name" value="CALPAIN_CAT"/>
    <property type="match status" value="1"/>
</dbReference>
<dbReference type="InterPro" id="IPR022682">
    <property type="entry name" value="Calpain_domain_III"/>
</dbReference>
<dbReference type="Pfam" id="PF00648">
    <property type="entry name" value="Peptidase_C2"/>
    <property type="match status" value="1"/>
</dbReference>
<evidence type="ECO:0000256" key="4">
    <source>
        <dbReference type="ARBA" id="ARBA00022807"/>
    </source>
</evidence>
<evidence type="ECO:0000259" key="8">
    <source>
        <dbReference type="PROSITE" id="PS50203"/>
    </source>
</evidence>
<dbReference type="CDD" id="cd00044">
    <property type="entry name" value="CysPc"/>
    <property type="match status" value="1"/>
</dbReference>
<dbReference type="Gene3D" id="2.60.120.380">
    <property type="match status" value="2"/>
</dbReference>
<dbReference type="PROSITE" id="PS00139">
    <property type="entry name" value="THIOL_PROTEASE_CYS"/>
    <property type="match status" value="1"/>
</dbReference>
<dbReference type="InterPro" id="IPR033883">
    <property type="entry name" value="C2_III"/>
</dbReference>
<keyword evidence="3 6" id="KW-0378">Hydrolase</keyword>
<dbReference type="CDD" id="cd00214">
    <property type="entry name" value="Calpain_III"/>
    <property type="match status" value="1"/>
</dbReference>
<reference evidence="9 10" key="1">
    <citation type="submission" date="2019-01" db="EMBL/GenBank/DDBJ databases">
        <title>Draft Genome and Complete Hox-Cluster Characterization of the Sterlet Sturgeon (Acipenser ruthenus).</title>
        <authorList>
            <person name="Wei Q."/>
        </authorList>
    </citation>
    <scope>NUCLEOTIDE SEQUENCE [LARGE SCALE GENOMIC DNA]</scope>
    <source>
        <strain evidence="9">WHYD16114868_AA</strain>
        <tissue evidence="9">Blood</tissue>
    </source>
</reference>
<feature type="active site" evidence="5 6">
    <location>
        <position position="267"/>
    </location>
</feature>
<evidence type="ECO:0000256" key="6">
    <source>
        <dbReference type="PROSITE-ProRule" id="PRU00239"/>
    </source>
</evidence>
<feature type="active site" evidence="5 6">
    <location>
        <position position="75"/>
    </location>
</feature>
<feature type="domain" description="Calpain catalytic" evidence="8">
    <location>
        <begin position="15"/>
        <end position="321"/>
    </location>
</feature>
<dbReference type="Pfam" id="PF01067">
    <property type="entry name" value="Calpain_III"/>
    <property type="match status" value="2"/>
</dbReference>
<dbReference type="PRINTS" id="PR00704">
    <property type="entry name" value="CALPAIN"/>
</dbReference>
<dbReference type="Proteomes" id="UP000289886">
    <property type="component" value="Unassembled WGS sequence"/>
</dbReference>
<dbReference type="InterPro" id="IPR022683">
    <property type="entry name" value="Calpain_III"/>
</dbReference>
<dbReference type="SUPFAM" id="SSF54001">
    <property type="entry name" value="Cysteine proteinases"/>
    <property type="match status" value="1"/>
</dbReference>
<keyword evidence="2 6" id="KW-0645">Protease</keyword>
<dbReference type="InterPro" id="IPR001300">
    <property type="entry name" value="Peptidase_C2_calpain_cat"/>
</dbReference>
<dbReference type="EMBL" id="SCEB01000297">
    <property type="protein sequence ID" value="RXM99786.1"/>
    <property type="molecule type" value="Genomic_DNA"/>
</dbReference>
<dbReference type="InterPro" id="IPR038765">
    <property type="entry name" value="Papain-like_cys_pep_sf"/>
</dbReference>
<proteinExistence type="inferred from homology"/>
<dbReference type="InterPro" id="IPR000169">
    <property type="entry name" value="Pept_cys_AS"/>
</dbReference>
<keyword evidence="10" id="KW-1185">Reference proteome</keyword>
<evidence type="ECO:0000313" key="9">
    <source>
        <dbReference type="EMBL" id="RXM99786.1"/>
    </source>
</evidence>
<evidence type="ECO:0000256" key="2">
    <source>
        <dbReference type="ARBA" id="ARBA00022670"/>
    </source>
</evidence>
<dbReference type="GO" id="GO:0004198">
    <property type="term" value="F:calcium-dependent cysteine-type endopeptidase activity"/>
    <property type="evidence" value="ECO:0007669"/>
    <property type="project" value="InterPro"/>
</dbReference>
<name>A0A662YUP4_ACIRT</name>
<dbReference type="Gene3D" id="3.90.70.10">
    <property type="entry name" value="Cysteine proteinases"/>
    <property type="match status" value="1"/>
</dbReference>
<dbReference type="GO" id="GO:0005737">
    <property type="term" value="C:cytoplasm"/>
    <property type="evidence" value="ECO:0007669"/>
    <property type="project" value="TreeGrafter"/>
</dbReference>
<comment type="caution">
    <text evidence="9">The sequence shown here is derived from an EMBL/GenBank/DDBJ whole genome shotgun (WGS) entry which is preliminary data.</text>
</comment>
<evidence type="ECO:0000256" key="3">
    <source>
        <dbReference type="ARBA" id="ARBA00022801"/>
    </source>
</evidence>
<dbReference type="FunFam" id="2.60.120.380:FF:000006">
    <property type="entry name" value="Calpain 10"/>
    <property type="match status" value="1"/>
</dbReference>
<gene>
    <name evidence="9" type="ORF">EOD39_10755</name>
</gene>
<feature type="compositionally biased region" description="Basic and acidic residues" evidence="7">
    <location>
        <begin position="1"/>
        <end position="13"/>
    </location>
</feature>
<accession>A0A662YUP4</accession>